<dbReference type="GO" id="GO:0005886">
    <property type="term" value="C:plasma membrane"/>
    <property type="evidence" value="ECO:0007669"/>
    <property type="project" value="UniProtKB-SubCell"/>
</dbReference>
<dbReference type="InterPro" id="IPR010131">
    <property type="entry name" value="MdtP/NodT-like"/>
</dbReference>
<dbReference type="InterPro" id="IPR003423">
    <property type="entry name" value="OMP_efflux"/>
</dbReference>
<keyword evidence="4" id="KW-1185">Reference proteome</keyword>
<feature type="chain" id="PRO_5017105886" evidence="2">
    <location>
        <begin position="23"/>
        <end position="465"/>
    </location>
</feature>
<evidence type="ECO:0000256" key="2">
    <source>
        <dbReference type="RuleBase" id="RU362097"/>
    </source>
</evidence>
<evidence type="ECO:0000313" key="4">
    <source>
        <dbReference type="Proteomes" id="UP000242869"/>
    </source>
</evidence>
<dbReference type="Pfam" id="PF02321">
    <property type="entry name" value="OEP"/>
    <property type="match status" value="2"/>
</dbReference>
<evidence type="ECO:0000256" key="1">
    <source>
        <dbReference type="ARBA" id="ARBA00007613"/>
    </source>
</evidence>
<comment type="similarity">
    <text evidence="1 2">Belongs to the outer membrane factor (OMF) (TC 1.B.17) family.</text>
</comment>
<dbReference type="SUPFAM" id="SSF56954">
    <property type="entry name" value="Outer membrane efflux proteins (OEP)"/>
    <property type="match status" value="1"/>
</dbReference>
<dbReference type="OrthoDB" id="9770517at2"/>
<organism evidence="3 4">
    <name type="scientific">Formivibrio citricus</name>
    <dbReference type="NCBI Taxonomy" id="83765"/>
    <lineage>
        <taxon>Bacteria</taxon>
        <taxon>Pseudomonadati</taxon>
        <taxon>Pseudomonadota</taxon>
        <taxon>Betaproteobacteria</taxon>
        <taxon>Neisseriales</taxon>
        <taxon>Chitinibacteraceae</taxon>
        <taxon>Formivibrio</taxon>
    </lineage>
</organism>
<dbReference type="NCBIfam" id="TIGR01845">
    <property type="entry name" value="outer_NodT"/>
    <property type="match status" value="1"/>
</dbReference>
<comment type="subcellular location">
    <subcellularLocation>
        <location evidence="2">Cell membrane</location>
        <topology evidence="2">Lipid-anchor</topology>
    </subcellularLocation>
</comment>
<keyword evidence="2" id="KW-0812">Transmembrane</keyword>
<dbReference type="GO" id="GO:0015562">
    <property type="term" value="F:efflux transmembrane transporter activity"/>
    <property type="evidence" value="ECO:0007669"/>
    <property type="project" value="InterPro"/>
</dbReference>
<dbReference type="Gene3D" id="1.20.1600.10">
    <property type="entry name" value="Outer membrane efflux proteins (OEP)"/>
    <property type="match status" value="1"/>
</dbReference>
<evidence type="ECO:0000313" key="3">
    <source>
        <dbReference type="EMBL" id="SFM95682.1"/>
    </source>
</evidence>
<dbReference type="Proteomes" id="UP000242869">
    <property type="component" value="Unassembled WGS sequence"/>
</dbReference>
<keyword evidence="2" id="KW-0732">Signal</keyword>
<dbReference type="PROSITE" id="PS51257">
    <property type="entry name" value="PROKAR_LIPOPROTEIN"/>
    <property type="match status" value="1"/>
</dbReference>
<name>A0A1I4V3C7_9NEIS</name>
<gene>
    <name evidence="3" type="ORF">SAMN05660284_00104</name>
</gene>
<keyword evidence="2" id="KW-1134">Transmembrane beta strand</keyword>
<keyword evidence="2" id="KW-0564">Palmitate</keyword>
<keyword evidence="2" id="KW-0449">Lipoprotein</keyword>
<sequence length="465" mass="50138">MMRPLLLPASLSLLLLAGCAVGPDYQRPVVELPDAYRETPSKIAGETRSFAERDWRSVFTDPQLQQLIEEALKAGPDALLGAARVREAEALAGVARAPLFPQAQASLSTSATERAPGDRFTSTFLGGVGISWEVDLWGRYRRASEAGRADLLASKEARHGLNTSLIGSVADYYYQLAALRRTLAVTQRSADNQRHVLRLVQQQIRAGISSAAEEHQQKSALGATEARIPVLRQQIAETENALSVLLGRAPGTMTFAAPADLEIPDLVPPGLPSALLERRPDIRQAEAGLIAANARVGEARALFFPNLSLTALFGGVSTSLSDVLNGKAPGVASVGPNLLQPLFAGGRIYFNQEAALARLEQAVVIYRKTILGALGEVANALTAFDTTAEVMEIQARRVVSSREAMRLAEMRFQAGTTSFLEVLDAQRQLLSAETDEAQSLLDRRKALIRLYLALGGGWQEDAKRP</sequence>
<reference evidence="4" key="1">
    <citation type="submission" date="2016-10" db="EMBL/GenBank/DDBJ databases">
        <authorList>
            <person name="Varghese N."/>
            <person name="Submissions S."/>
        </authorList>
    </citation>
    <scope>NUCLEOTIDE SEQUENCE [LARGE SCALE GENOMIC DNA]</scope>
    <source>
        <strain evidence="4">DSM 6150</strain>
    </source>
</reference>
<proteinExistence type="inferred from homology"/>
<protein>
    <submittedName>
        <fullName evidence="3">Outer membrane protein, multidrug efflux system</fullName>
    </submittedName>
</protein>
<keyword evidence="2" id="KW-0472">Membrane</keyword>
<dbReference type="PANTHER" id="PTHR30203">
    <property type="entry name" value="OUTER MEMBRANE CATION EFFLUX PROTEIN"/>
    <property type="match status" value="1"/>
</dbReference>
<dbReference type="Gene3D" id="2.20.200.10">
    <property type="entry name" value="Outer membrane efflux proteins (OEP)"/>
    <property type="match status" value="1"/>
</dbReference>
<accession>A0A1I4V3C7</accession>
<feature type="signal peptide" evidence="2">
    <location>
        <begin position="1"/>
        <end position="22"/>
    </location>
</feature>
<dbReference type="RefSeq" id="WP_091189604.1">
    <property type="nucleotide sequence ID" value="NZ_FOVE01000001.1"/>
</dbReference>
<dbReference type="PANTHER" id="PTHR30203:SF33">
    <property type="entry name" value="BLR4455 PROTEIN"/>
    <property type="match status" value="1"/>
</dbReference>
<dbReference type="AlphaFoldDB" id="A0A1I4V3C7"/>
<dbReference type="EMBL" id="FOVE01000001">
    <property type="protein sequence ID" value="SFM95682.1"/>
    <property type="molecule type" value="Genomic_DNA"/>
</dbReference>
<dbReference type="STRING" id="83765.SAMN05660284_00104"/>